<name>A0A1J1DPE6_9BACT</name>
<comment type="similarity">
    <text evidence="2">Belongs to the SUA5 family.</text>
</comment>
<dbReference type="Gene3D" id="3.90.870.10">
    <property type="entry name" value="DHBP synthase"/>
    <property type="match status" value="1"/>
</dbReference>
<keyword evidence="14" id="KW-1185">Reference proteome</keyword>
<evidence type="ECO:0000256" key="7">
    <source>
        <dbReference type="ARBA" id="ARBA00022695"/>
    </source>
</evidence>
<keyword evidence="6" id="KW-0819">tRNA processing</keyword>
<organism evidence="13 14">
    <name type="scientific">Candidatus Desulfovibrio trichonymphae</name>
    <dbReference type="NCBI Taxonomy" id="1725232"/>
    <lineage>
        <taxon>Bacteria</taxon>
        <taxon>Pseudomonadati</taxon>
        <taxon>Thermodesulfobacteriota</taxon>
        <taxon>Desulfovibrionia</taxon>
        <taxon>Desulfovibrionales</taxon>
        <taxon>Desulfovibrionaceae</taxon>
        <taxon>Desulfovibrio</taxon>
    </lineage>
</organism>
<comment type="catalytic activity">
    <reaction evidence="11">
        <text>L-threonine + hydrogencarbonate + ATP = L-threonylcarbamoyladenylate + diphosphate + H2O</text>
        <dbReference type="Rhea" id="RHEA:36407"/>
        <dbReference type="ChEBI" id="CHEBI:15377"/>
        <dbReference type="ChEBI" id="CHEBI:17544"/>
        <dbReference type="ChEBI" id="CHEBI:30616"/>
        <dbReference type="ChEBI" id="CHEBI:33019"/>
        <dbReference type="ChEBI" id="CHEBI:57926"/>
        <dbReference type="ChEBI" id="CHEBI:73682"/>
        <dbReference type="EC" id="2.7.7.87"/>
    </reaction>
</comment>
<evidence type="ECO:0000313" key="14">
    <source>
        <dbReference type="Proteomes" id="UP000242645"/>
    </source>
</evidence>
<evidence type="ECO:0000256" key="5">
    <source>
        <dbReference type="ARBA" id="ARBA00022679"/>
    </source>
</evidence>
<dbReference type="EMBL" id="AP017368">
    <property type="protein sequence ID" value="BAV91711.1"/>
    <property type="molecule type" value="Genomic_DNA"/>
</dbReference>
<dbReference type="AlphaFoldDB" id="A0A1J1DPE6"/>
<dbReference type="PANTHER" id="PTHR17490">
    <property type="entry name" value="SUA5"/>
    <property type="match status" value="1"/>
</dbReference>
<evidence type="ECO:0000256" key="10">
    <source>
        <dbReference type="ARBA" id="ARBA00029774"/>
    </source>
</evidence>
<evidence type="ECO:0000256" key="3">
    <source>
        <dbReference type="ARBA" id="ARBA00012584"/>
    </source>
</evidence>
<evidence type="ECO:0000313" key="13">
    <source>
        <dbReference type="EMBL" id="BAV91711.1"/>
    </source>
</evidence>
<dbReference type="InterPro" id="IPR006070">
    <property type="entry name" value="Sua5-like_dom"/>
</dbReference>
<keyword evidence="9" id="KW-0067">ATP-binding</keyword>
<evidence type="ECO:0000256" key="9">
    <source>
        <dbReference type="ARBA" id="ARBA00022840"/>
    </source>
</evidence>
<dbReference type="GO" id="GO:0003725">
    <property type="term" value="F:double-stranded RNA binding"/>
    <property type="evidence" value="ECO:0007669"/>
    <property type="project" value="InterPro"/>
</dbReference>
<comment type="subcellular location">
    <subcellularLocation>
        <location evidence="1">Cytoplasm</location>
    </subcellularLocation>
</comment>
<dbReference type="GO" id="GO:0061710">
    <property type="term" value="F:L-threonylcarbamoyladenylate synthase"/>
    <property type="evidence" value="ECO:0007669"/>
    <property type="project" value="UniProtKB-EC"/>
</dbReference>
<reference evidence="13 14" key="1">
    <citation type="journal article" date="2017" name="ISME J.">
        <title>Genome of 'Ca. Desulfovibrio trichonymphae', an H2-oxidizing bacterium in a tripartite symbiotic system within a protist cell in the termite gut.</title>
        <authorList>
            <person name="Kuwahara H."/>
            <person name="Yuki M."/>
            <person name="Izawa K."/>
            <person name="Ohkuma M."/>
            <person name="Hongoh Y."/>
        </authorList>
    </citation>
    <scope>NUCLEOTIDE SEQUENCE [LARGE SCALE GENOMIC DNA]</scope>
    <source>
        <strain evidence="13 14">Rs-N31</strain>
    </source>
</reference>
<gene>
    <name evidence="13" type="primary">tsaC</name>
    <name evidence="13" type="ORF">RSDT_0199</name>
</gene>
<dbReference type="GO" id="GO:0005524">
    <property type="term" value="F:ATP binding"/>
    <property type="evidence" value="ECO:0007669"/>
    <property type="project" value="UniProtKB-KW"/>
</dbReference>
<dbReference type="OrthoDB" id="9814580at2"/>
<dbReference type="GO" id="GO:0008033">
    <property type="term" value="P:tRNA processing"/>
    <property type="evidence" value="ECO:0007669"/>
    <property type="project" value="UniProtKB-KW"/>
</dbReference>
<evidence type="ECO:0000259" key="12">
    <source>
        <dbReference type="PROSITE" id="PS51163"/>
    </source>
</evidence>
<dbReference type="Proteomes" id="UP000242645">
    <property type="component" value="Chromosome"/>
</dbReference>
<dbReference type="GO" id="GO:0006450">
    <property type="term" value="P:regulation of translational fidelity"/>
    <property type="evidence" value="ECO:0007669"/>
    <property type="project" value="TreeGrafter"/>
</dbReference>
<dbReference type="PANTHER" id="PTHR17490:SF16">
    <property type="entry name" value="THREONYLCARBAMOYL-AMP SYNTHASE"/>
    <property type="match status" value="1"/>
</dbReference>
<keyword evidence="8" id="KW-0547">Nucleotide-binding</keyword>
<dbReference type="InterPro" id="IPR050156">
    <property type="entry name" value="TC-AMP_synthase_SUA5"/>
</dbReference>
<sequence>MPVCSVFRMPDAASAAECLRGGGVLIFPTETFYAIGCLAADTRAVSLIYRAKRRPAKRPLPILAADARQADTVAQLSAAPAKLFSRFWPGPLTVLLPARASLAAPLVNDAGKIAIRVTSHPLAAELSRRSGGVLTASSANMHNGRPVCSPDKLDRELLASLRALQVPCGILEGGSTPAGGLPSTLVEPVSDRDTATRPYLRIARAGAVSAEALAATGFACRADT</sequence>
<accession>A0A1J1DPE6</accession>
<dbReference type="SUPFAM" id="SSF55821">
    <property type="entry name" value="YrdC/RibB"/>
    <property type="match status" value="1"/>
</dbReference>
<evidence type="ECO:0000256" key="11">
    <source>
        <dbReference type="ARBA" id="ARBA00048366"/>
    </source>
</evidence>
<dbReference type="InterPro" id="IPR017945">
    <property type="entry name" value="DHBP_synth_RibB-like_a/b_dom"/>
</dbReference>
<evidence type="ECO:0000256" key="1">
    <source>
        <dbReference type="ARBA" id="ARBA00004496"/>
    </source>
</evidence>
<feature type="domain" description="YrdC-like" evidence="12">
    <location>
        <begin position="9"/>
        <end position="208"/>
    </location>
</feature>
<dbReference type="Pfam" id="PF01300">
    <property type="entry name" value="Sua5_yciO_yrdC"/>
    <property type="match status" value="1"/>
</dbReference>
<evidence type="ECO:0000256" key="6">
    <source>
        <dbReference type="ARBA" id="ARBA00022694"/>
    </source>
</evidence>
<dbReference type="KEGG" id="dtr:RSDT_0199"/>
<evidence type="ECO:0000256" key="8">
    <source>
        <dbReference type="ARBA" id="ARBA00022741"/>
    </source>
</evidence>
<dbReference type="GO" id="GO:0005737">
    <property type="term" value="C:cytoplasm"/>
    <property type="evidence" value="ECO:0007669"/>
    <property type="project" value="UniProtKB-SubCell"/>
</dbReference>
<keyword evidence="5" id="KW-0808">Transferase</keyword>
<proteinExistence type="inferred from homology"/>
<evidence type="ECO:0000256" key="4">
    <source>
        <dbReference type="ARBA" id="ARBA00022490"/>
    </source>
</evidence>
<dbReference type="GO" id="GO:0000049">
    <property type="term" value="F:tRNA binding"/>
    <property type="evidence" value="ECO:0007669"/>
    <property type="project" value="TreeGrafter"/>
</dbReference>
<protein>
    <recommendedName>
        <fullName evidence="10">L-threonylcarbamoyladenylate synthase</fullName>
        <ecNumber evidence="3">2.7.7.87</ecNumber>
    </recommendedName>
    <alternativeName>
        <fullName evidence="10">L-threonylcarbamoyladenylate synthase</fullName>
    </alternativeName>
</protein>
<keyword evidence="4" id="KW-0963">Cytoplasm</keyword>
<evidence type="ECO:0000256" key="2">
    <source>
        <dbReference type="ARBA" id="ARBA00007663"/>
    </source>
</evidence>
<dbReference type="PROSITE" id="PS51163">
    <property type="entry name" value="YRDC"/>
    <property type="match status" value="1"/>
</dbReference>
<keyword evidence="7" id="KW-0548">Nucleotidyltransferase</keyword>
<dbReference type="EC" id="2.7.7.87" evidence="3"/>